<dbReference type="Proteomes" id="UP001217325">
    <property type="component" value="Unassembled WGS sequence"/>
</dbReference>
<dbReference type="Pfam" id="PF12802">
    <property type="entry name" value="MarR_2"/>
    <property type="match status" value="1"/>
</dbReference>
<dbReference type="SMART" id="SM00347">
    <property type="entry name" value="HTH_MARR"/>
    <property type="match status" value="1"/>
</dbReference>
<keyword evidence="2" id="KW-0238">DNA-binding</keyword>
<evidence type="ECO:0000259" key="4">
    <source>
        <dbReference type="PROSITE" id="PS50995"/>
    </source>
</evidence>
<dbReference type="InterPro" id="IPR036390">
    <property type="entry name" value="WH_DNA-bd_sf"/>
</dbReference>
<dbReference type="InterPro" id="IPR000835">
    <property type="entry name" value="HTH_MarR-typ"/>
</dbReference>
<dbReference type="InterPro" id="IPR036388">
    <property type="entry name" value="WH-like_DNA-bd_sf"/>
</dbReference>
<evidence type="ECO:0000256" key="1">
    <source>
        <dbReference type="ARBA" id="ARBA00023015"/>
    </source>
</evidence>
<sequence>MIASDSDDLYGALDELFTRLMSAGDSESIDALIELDLSFSQVRVLFVLAQRDAAIPINEVADELRLSVAATGRNIDQLVNMGLVDRREDERDRRVKRVSLSEAGRKVTTNHIECKRGQLREFASRVPEPERIRLFEALKPILAGDYLRALNQETSR</sequence>
<evidence type="ECO:0000256" key="3">
    <source>
        <dbReference type="ARBA" id="ARBA00023163"/>
    </source>
</evidence>
<accession>A0A069JI39</accession>
<reference evidence="5" key="2">
    <citation type="submission" date="2023-02" db="EMBL/GenBank/DDBJ databases">
        <title>A novel hydrolase synthesized by Rhodococcus erythropolis HQ is responsible for the detoxification of Zearalenone.</title>
        <authorList>
            <person name="Hu J."/>
            <person name="Xu J."/>
        </authorList>
    </citation>
    <scope>NUCLEOTIDE SEQUENCE</scope>
    <source>
        <strain evidence="5">HQ</strain>
    </source>
</reference>
<feature type="domain" description="HTH marR-type" evidence="4">
    <location>
        <begin position="6"/>
        <end position="143"/>
    </location>
</feature>
<keyword evidence="1" id="KW-0805">Transcription regulation</keyword>
<organism evidence="6 7">
    <name type="scientific">Rhodococcus qingshengii</name>
    <dbReference type="NCBI Taxonomy" id="334542"/>
    <lineage>
        <taxon>Bacteria</taxon>
        <taxon>Bacillati</taxon>
        <taxon>Actinomycetota</taxon>
        <taxon>Actinomycetes</taxon>
        <taxon>Mycobacteriales</taxon>
        <taxon>Nocardiaceae</taxon>
        <taxon>Rhodococcus</taxon>
        <taxon>Rhodococcus erythropolis group</taxon>
    </lineage>
</organism>
<accession>A0A1C4FKF1</accession>
<comment type="caution">
    <text evidence="6">The sequence shown here is derived from an EMBL/GenBank/DDBJ whole genome shotgun (WGS) entry which is preliminary data.</text>
</comment>
<dbReference type="GO" id="GO:0003700">
    <property type="term" value="F:DNA-binding transcription factor activity"/>
    <property type="evidence" value="ECO:0007669"/>
    <property type="project" value="InterPro"/>
</dbReference>
<gene>
    <name evidence="6" type="ORF">CHR55_10545</name>
    <name evidence="5" type="ORF">PXH69_14005</name>
</gene>
<dbReference type="GO" id="GO:0003677">
    <property type="term" value="F:DNA binding"/>
    <property type="evidence" value="ECO:0007669"/>
    <property type="project" value="UniProtKB-KW"/>
</dbReference>
<evidence type="ECO:0000313" key="6">
    <source>
        <dbReference type="EMBL" id="PCK27210.1"/>
    </source>
</evidence>
<dbReference type="PROSITE" id="PS50995">
    <property type="entry name" value="HTH_MARR_2"/>
    <property type="match status" value="1"/>
</dbReference>
<dbReference type="PROSITE" id="PS01117">
    <property type="entry name" value="HTH_MARR_1"/>
    <property type="match status" value="1"/>
</dbReference>
<dbReference type="EMBL" id="JARDXE010000008">
    <property type="protein sequence ID" value="MDE8646072.1"/>
    <property type="molecule type" value="Genomic_DNA"/>
</dbReference>
<dbReference type="Gene3D" id="1.10.10.10">
    <property type="entry name" value="Winged helix-like DNA-binding domain superfamily/Winged helix DNA-binding domain"/>
    <property type="match status" value="1"/>
</dbReference>
<dbReference type="Proteomes" id="UP000230886">
    <property type="component" value="Unassembled WGS sequence"/>
</dbReference>
<proteinExistence type="predicted"/>
<dbReference type="GeneID" id="57488117"/>
<dbReference type="PANTHER" id="PTHR42756">
    <property type="entry name" value="TRANSCRIPTIONAL REGULATOR, MARR"/>
    <property type="match status" value="1"/>
</dbReference>
<dbReference type="InterPro" id="IPR023187">
    <property type="entry name" value="Tscrpt_reg_MarR-type_CS"/>
</dbReference>
<protein>
    <submittedName>
        <fullName evidence="6">MarR family transcriptional regulator</fullName>
    </submittedName>
    <submittedName>
        <fullName evidence="5">MarR family winged helix-turn-helix transcriptional regulator</fullName>
    </submittedName>
</protein>
<evidence type="ECO:0000256" key="2">
    <source>
        <dbReference type="ARBA" id="ARBA00023125"/>
    </source>
</evidence>
<dbReference type="PANTHER" id="PTHR42756:SF1">
    <property type="entry name" value="TRANSCRIPTIONAL REPRESSOR OF EMRAB OPERON"/>
    <property type="match status" value="1"/>
</dbReference>
<evidence type="ECO:0000313" key="7">
    <source>
        <dbReference type="Proteomes" id="UP000230886"/>
    </source>
</evidence>
<dbReference type="AlphaFoldDB" id="A0A069JI39"/>
<name>A0A069JI39_RHOSG</name>
<reference evidence="6 7" key="1">
    <citation type="submission" date="2017-07" db="EMBL/GenBank/DDBJ databases">
        <title>Draft sequence of Rhodococcus enclensis 23b-28.</title>
        <authorList>
            <person name="Besaury L."/>
            <person name="Sancelme M."/>
            <person name="Amato P."/>
            <person name="Lallement A."/>
            <person name="Delort A.-M."/>
        </authorList>
    </citation>
    <scope>NUCLEOTIDE SEQUENCE [LARGE SCALE GENOMIC DNA]</scope>
    <source>
        <strain evidence="6 7">23b-28</strain>
    </source>
</reference>
<evidence type="ECO:0000313" key="5">
    <source>
        <dbReference type="EMBL" id="MDE8646072.1"/>
    </source>
</evidence>
<dbReference type="EMBL" id="NOVD01000005">
    <property type="protein sequence ID" value="PCK27210.1"/>
    <property type="molecule type" value="Genomic_DNA"/>
</dbReference>
<dbReference type="RefSeq" id="WP_003941890.1">
    <property type="nucleotide sequence ID" value="NZ_AP023172.1"/>
</dbReference>
<keyword evidence="3" id="KW-0804">Transcription</keyword>
<dbReference type="SUPFAM" id="SSF46785">
    <property type="entry name" value="Winged helix' DNA-binding domain"/>
    <property type="match status" value="1"/>
</dbReference>